<protein>
    <submittedName>
        <fullName evidence="6">(spotted green pufferfish) hypothetical protein</fullName>
    </submittedName>
</protein>
<accession>Q4TDS7</accession>
<evidence type="ECO:0000256" key="1">
    <source>
        <dbReference type="ARBA" id="ARBA00004370"/>
    </source>
</evidence>
<dbReference type="InterPro" id="IPR046987">
    <property type="entry name" value="Myo9"/>
</dbReference>
<name>Q4TDS7_TETNG</name>
<evidence type="ECO:0000256" key="3">
    <source>
        <dbReference type="ARBA" id="ARBA00022490"/>
    </source>
</evidence>
<sequence length="284" mass="32784">RGKMRFWGKTKYGEKKTSREKLICGGDSLDGDYGDTGPLLGEGAGQENMSPPCSPDPTLDRGFRDMKENKEPSPKVKRRRSVKISSAALEPAQWQNDALQILTCANDYRSMNDFLMKKVSGRRLLQRITLTNQRTLTIVCSFQISDLDAEDSKHDTMVDVVFKKALKEFRLNIFNSYSTALLMDDGKSIRYKDLYALFEHILEKTMRQEQRNWRESPVTVWVNTFKVFLDEFMTEYKPLDSTLGKVAKPEVKKRRKKDSDIVSYFPRTERTGAQVRGRVRIRGE</sequence>
<dbReference type="GO" id="GO:0016020">
    <property type="term" value="C:membrane"/>
    <property type="evidence" value="ECO:0007669"/>
    <property type="project" value="UniProtKB-SubCell"/>
</dbReference>
<dbReference type="KEGG" id="tng:GSTEN00002645G001"/>
<gene>
    <name evidence="6" type="ORF">GSTENG00002645001</name>
</gene>
<evidence type="ECO:0000256" key="5">
    <source>
        <dbReference type="SAM" id="MobiDB-lite"/>
    </source>
</evidence>
<evidence type="ECO:0000256" key="4">
    <source>
        <dbReference type="ARBA" id="ARBA00023136"/>
    </source>
</evidence>
<dbReference type="GO" id="GO:0044295">
    <property type="term" value="C:axonal growth cone"/>
    <property type="evidence" value="ECO:0007669"/>
    <property type="project" value="TreeGrafter"/>
</dbReference>
<evidence type="ECO:0000313" key="6">
    <source>
        <dbReference type="EMBL" id="CAF88955.1"/>
    </source>
</evidence>
<dbReference type="PANTHER" id="PTHR46184">
    <property type="entry name" value="UNCONVENTIONAL MYOSIN-IXB-LIKE PROTEIN"/>
    <property type="match status" value="1"/>
</dbReference>
<dbReference type="GO" id="GO:0000146">
    <property type="term" value="F:microfilament motor activity"/>
    <property type="evidence" value="ECO:0007669"/>
    <property type="project" value="InterPro"/>
</dbReference>
<dbReference type="EMBL" id="CAAE01006066">
    <property type="protein sequence ID" value="CAF88955.1"/>
    <property type="molecule type" value="Genomic_DNA"/>
</dbReference>
<dbReference type="GO" id="GO:0005884">
    <property type="term" value="C:actin filament"/>
    <property type="evidence" value="ECO:0007669"/>
    <property type="project" value="TreeGrafter"/>
</dbReference>
<dbReference type="GO" id="GO:0051015">
    <property type="term" value="F:actin filament binding"/>
    <property type="evidence" value="ECO:0007669"/>
    <property type="project" value="TreeGrafter"/>
</dbReference>
<evidence type="ECO:0000256" key="2">
    <source>
        <dbReference type="ARBA" id="ARBA00004496"/>
    </source>
</evidence>
<proteinExistence type="predicted"/>
<feature type="region of interest" description="Disordered" evidence="5">
    <location>
        <begin position="23"/>
        <end position="81"/>
    </location>
</feature>
<dbReference type="AlphaFoldDB" id="Q4TDS7"/>
<reference evidence="6" key="1">
    <citation type="journal article" date="2004" name="Nature">
        <title>Genome duplication in the teleost fish Tetraodon nigroviridis reveals the early vertebrate proto-karyotype.</title>
        <authorList>
            <person name="Jaillon O."/>
            <person name="Aury J.-M."/>
            <person name="Brunet F."/>
            <person name="Petit J.-L."/>
            <person name="Stange-Thomann N."/>
            <person name="Mauceli E."/>
            <person name="Bouneau L."/>
            <person name="Fischer C."/>
            <person name="Ozouf-Costaz C."/>
            <person name="Bernot A."/>
            <person name="Nicaud S."/>
            <person name="Jaffe D."/>
            <person name="Fisher S."/>
            <person name="Lutfalla G."/>
            <person name="Dossat C."/>
            <person name="Segurens B."/>
            <person name="Dasilva C."/>
            <person name="Salanoubat M."/>
            <person name="Levy M."/>
            <person name="Boudet N."/>
            <person name="Castellano S."/>
            <person name="Anthouard V."/>
            <person name="Jubin C."/>
            <person name="Castelli V."/>
            <person name="Katinka M."/>
            <person name="Vacherie B."/>
            <person name="Biemont C."/>
            <person name="Skalli Z."/>
            <person name="Cattolico L."/>
            <person name="Poulain J."/>
            <person name="De Berardinis V."/>
            <person name="Cruaud C."/>
            <person name="Duprat S."/>
            <person name="Brottier P."/>
            <person name="Coutanceau J.-P."/>
            <person name="Gouzy J."/>
            <person name="Parra G."/>
            <person name="Lardier G."/>
            <person name="Chapple C."/>
            <person name="McKernan K.J."/>
            <person name="McEwan P."/>
            <person name="Bosak S."/>
            <person name="Kellis M."/>
            <person name="Volff J.-N."/>
            <person name="Guigo R."/>
            <person name="Zody M.C."/>
            <person name="Mesirov J."/>
            <person name="Lindblad-Toh K."/>
            <person name="Birren B."/>
            <person name="Nusbaum C."/>
            <person name="Kahn D."/>
            <person name="Robinson-Rechavi M."/>
            <person name="Laudet V."/>
            <person name="Schachter V."/>
            <person name="Quetier F."/>
            <person name="Saurin W."/>
            <person name="Scarpelli C."/>
            <person name="Wincker P."/>
            <person name="Lander E.S."/>
            <person name="Weissenbach J."/>
            <person name="Roest Crollius H."/>
        </authorList>
    </citation>
    <scope>NUCLEOTIDE SEQUENCE [LARGE SCALE GENOMIC DNA]</scope>
</reference>
<dbReference type="PANTHER" id="PTHR46184:SF3">
    <property type="entry name" value="UNCONVENTIONAL MYOSIN-IXA"/>
    <property type="match status" value="1"/>
</dbReference>
<feature type="compositionally biased region" description="Basic and acidic residues" evidence="5">
    <location>
        <begin position="58"/>
        <end position="74"/>
    </location>
</feature>
<dbReference type="GO" id="GO:0045198">
    <property type="term" value="P:establishment of epithelial cell apical/basal polarity"/>
    <property type="evidence" value="ECO:0007669"/>
    <property type="project" value="TreeGrafter"/>
</dbReference>
<feature type="non-terminal residue" evidence="6">
    <location>
        <position position="284"/>
    </location>
</feature>
<comment type="caution">
    <text evidence="6">The sequence shown here is derived from an EMBL/GenBank/DDBJ whole genome shotgun (WGS) entry which is preliminary data.</text>
</comment>
<keyword evidence="4" id="KW-0472">Membrane</keyword>
<dbReference type="GO" id="GO:0035556">
    <property type="term" value="P:intracellular signal transduction"/>
    <property type="evidence" value="ECO:0007669"/>
    <property type="project" value="InterPro"/>
</dbReference>
<organism evidence="6">
    <name type="scientific">Tetraodon nigroviridis</name>
    <name type="common">Spotted green pufferfish</name>
    <name type="synonym">Chelonodon nigroviridis</name>
    <dbReference type="NCBI Taxonomy" id="99883"/>
    <lineage>
        <taxon>Eukaryota</taxon>
        <taxon>Metazoa</taxon>
        <taxon>Chordata</taxon>
        <taxon>Craniata</taxon>
        <taxon>Vertebrata</taxon>
        <taxon>Euteleostomi</taxon>
        <taxon>Actinopterygii</taxon>
        <taxon>Neopterygii</taxon>
        <taxon>Teleostei</taxon>
        <taxon>Neoteleostei</taxon>
        <taxon>Acanthomorphata</taxon>
        <taxon>Eupercaria</taxon>
        <taxon>Tetraodontiformes</taxon>
        <taxon>Tetradontoidea</taxon>
        <taxon>Tetraodontidae</taxon>
        <taxon>Tetraodon</taxon>
    </lineage>
</organism>
<dbReference type="OrthoDB" id="437889at2759"/>
<dbReference type="GO" id="GO:0005737">
    <property type="term" value="C:cytoplasm"/>
    <property type="evidence" value="ECO:0007669"/>
    <property type="project" value="UniProtKB-SubCell"/>
</dbReference>
<comment type="subcellular location">
    <subcellularLocation>
        <location evidence="2">Cytoplasm</location>
    </subcellularLocation>
    <subcellularLocation>
        <location evidence="1">Membrane</location>
    </subcellularLocation>
</comment>
<reference evidence="6" key="2">
    <citation type="submission" date="2004-02" db="EMBL/GenBank/DDBJ databases">
        <authorList>
            <consortium name="Genoscope"/>
            <consortium name="Whitehead Institute Centre for Genome Research"/>
        </authorList>
    </citation>
    <scope>NUCLEOTIDE SEQUENCE</scope>
</reference>
<dbReference type="GO" id="GO:0005096">
    <property type="term" value="F:GTPase activator activity"/>
    <property type="evidence" value="ECO:0007669"/>
    <property type="project" value="InterPro"/>
</dbReference>
<keyword evidence="3" id="KW-0963">Cytoplasm</keyword>